<evidence type="ECO:0000256" key="4">
    <source>
        <dbReference type="ARBA" id="ARBA00023180"/>
    </source>
</evidence>
<dbReference type="AlphaFoldDB" id="A0A9J6DMX9"/>
<dbReference type="InterPro" id="IPR002018">
    <property type="entry name" value="CarbesteraseB"/>
</dbReference>
<dbReference type="InterPro" id="IPR019826">
    <property type="entry name" value="Carboxylesterase_B_AS"/>
</dbReference>
<dbReference type="PROSITE" id="PS00122">
    <property type="entry name" value="CARBOXYLESTERASE_B_1"/>
    <property type="match status" value="1"/>
</dbReference>
<dbReference type="GO" id="GO:0005615">
    <property type="term" value="C:extracellular space"/>
    <property type="evidence" value="ECO:0007669"/>
    <property type="project" value="TreeGrafter"/>
</dbReference>
<evidence type="ECO:0000256" key="2">
    <source>
        <dbReference type="ARBA" id="ARBA00022487"/>
    </source>
</evidence>
<keyword evidence="8" id="KW-1185">Reference proteome</keyword>
<dbReference type="PANTHER" id="PTHR43918">
    <property type="entry name" value="ACETYLCHOLINESTERASE"/>
    <property type="match status" value="1"/>
</dbReference>
<evidence type="ECO:0000256" key="5">
    <source>
        <dbReference type="RuleBase" id="RU361235"/>
    </source>
</evidence>
<dbReference type="EC" id="3.1.1.-" evidence="5"/>
<evidence type="ECO:0000256" key="3">
    <source>
        <dbReference type="ARBA" id="ARBA00022801"/>
    </source>
</evidence>
<comment type="caution">
    <text evidence="7">The sequence shown here is derived from an EMBL/GenBank/DDBJ whole genome shotgun (WGS) entry which is preliminary data.</text>
</comment>
<gene>
    <name evidence="7" type="ORF">HPB51_013234</name>
</gene>
<accession>A0A9J6DMX9</accession>
<keyword evidence="3 5" id="KW-0378">Hydrolase</keyword>
<feature type="domain" description="Carboxylesterase type B" evidence="6">
    <location>
        <begin position="2"/>
        <end position="120"/>
    </location>
</feature>
<dbReference type="GO" id="GO:0003990">
    <property type="term" value="F:acetylcholinesterase activity"/>
    <property type="evidence" value="ECO:0007669"/>
    <property type="project" value="TreeGrafter"/>
</dbReference>
<dbReference type="SUPFAM" id="SSF53474">
    <property type="entry name" value="alpha/beta-Hydrolases"/>
    <property type="match status" value="1"/>
</dbReference>
<dbReference type="Pfam" id="PF00135">
    <property type="entry name" value="COesterase"/>
    <property type="match status" value="1"/>
</dbReference>
<reference evidence="7" key="2">
    <citation type="submission" date="2021-09" db="EMBL/GenBank/DDBJ databases">
        <authorList>
            <person name="Jia N."/>
            <person name="Wang J."/>
            <person name="Shi W."/>
            <person name="Du L."/>
            <person name="Sun Y."/>
            <person name="Zhan W."/>
            <person name="Jiang J."/>
            <person name="Wang Q."/>
            <person name="Zhang B."/>
            <person name="Ji P."/>
            <person name="Sakyi L.B."/>
            <person name="Cui X."/>
            <person name="Yuan T."/>
            <person name="Jiang B."/>
            <person name="Yang W."/>
            <person name="Lam T.T.-Y."/>
            <person name="Chang Q."/>
            <person name="Ding S."/>
            <person name="Wang X."/>
            <person name="Zhu J."/>
            <person name="Ruan X."/>
            <person name="Zhao L."/>
            <person name="Wei J."/>
            <person name="Que T."/>
            <person name="Du C."/>
            <person name="Cheng J."/>
            <person name="Dai P."/>
            <person name="Han X."/>
            <person name="Huang E."/>
            <person name="Gao Y."/>
            <person name="Liu J."/>
            <person name="Shao H."/>
            <person name="Ye R."/>
            <person name="Li L."/>
            <person name="Wei W."/>
            <person name="Wang X."/>
            <person name="Wang C."/>
            <person name="Huo Q."/>
            <person name="Li W."/>
            <person name="Guo W."/>
            <person name="Chen H."/>
            <person name="Chen S."/>
            <person name="Zhou L."/>
            <person name="Zhou L."/>
            <person name="Ni X."/>
            <person name="Tian J."/>
            <person name="Zhou Y."/>
            <person name="Sheng Y."/>
            <person name="Liu T."/>
            <person name="Pan Y."/>
            <person name="Xia L."/>
            <person name="Li J."/>
            <person name="Zhao F."/>
            <person name="Cao W."/>
        </authorList>
    </citation>
    <scope>NUCLEOTIDE SEQUENCE</scope>
    <source>
        <strain evidence="7">Rmic-2018</strain>
        <tissue evidence="7">Larvae</tissue>
    </source>
</reference>
<dbReference type="EMBL" id="JABSTU010000008">
    <property type="protein sequence ID" value="KAH8023396.1"/>
    <property type="molecule type" value="Genomic_DNA"/>
</dbReference>
<organism evidence="7 8">
    <name type="scientific">Rhipicephalus microplus</name>
    <name type="common">Cattle tick</name>
    <name type="synonym">Boophilus microplus</name>
    <dbReference type="NCBI Taxonomy" id="6941"/>
    <lineage>
        <taxon>Eukaryota</taxon>
        <taxon>Metazoa</taxon>
        <taxon>Ecdysozoa</taxon>
        <taxon>Arthropoda</taxon>
        <taxon>Chelicerata</taxon>
        <taxon>Arachnida</taxon>
        <taxon>Acari</taxon>
        <taxon>Parasitiformes</taxon>
        <taxon>Ixodida</taxon>
        <taxon>Ixodoidea</taxon>
        <taxon>Ixodidae</taxon>
        <taxon>Rhipicephalinae</taxon>
        <taxon>Rhipicephalus</taxon>
        <taxon>Boophilus</taxon>
    </lineage>
</organism>
<dbReference type="GO" id="GO:0005886">
    <property type="term" value="C:plasma membrane"/>
    <property type="evidence" value="ECO:0007669"/>
    <property type="project" value="TreeGrafter"/>
</dbReference>
<evidence type="ECO:0000313" key="7">
    <source>
        <dbReference type="EMBL" id="KAH8023396.1"/>
    </source>
</evidence>
<dbReference type="GO" id="GO:0019695">
    <property type="term" value="P:choline metabolic process"/>
    <property type="evidence" value="ECO:0007669"/>
    <property type="project" value="TreeGrafter"/>
</dbReference>
<dbReference type="InterPro" id="IPR029058">
    <property type="entry name" value="AB_hydrolase_fold"/>
</dbReference>
<keyword evidence="4" id="KW-0325">Glycoprotein</keyword>
<dbReference type="Gene3D" id="3.40.50.1820">
    <property type="entry name" value="alpha/beta hydrolase"/>
    <property type="match status" value="1"/>
</dbReference>
<dbReference type="GO" id="GO:0006581">
    <property type="term" value="P:acetylcholine catabolic process"/>
    <property type="evidence" value="ECO:0007669"/>
    <property type="project" value="TreeGrafter"/>
</dbReference>
<name>A0A9J6DMX9_RHIMP</name>
<dbReference type="InterPro" id="IPR050654">
    <property type="entry name" value="AChE-related_enzymes"/>
</dbReference>
<dbReference type="Proteomes" id="UP000821866">
    <property type="component" value="Chromosome 6"/>
</dbReference>
<proteinExistence type="inferred from homology"/>
<keyword evidence="2" id="KW-0719">Serine esterase</keyword>
<comment type="similarity">
    <text evidence="1 5">Belongs to the type-B carboxylesterase/lipase family.</text>
</comment>
<protein>
    <recommendedName>
        <fullName evidence="5">Carboxylic ester hydrolase</fullName>
        <ecNumber evidence="5">3.1.1.-</ecNumber>
    </recommendedName>
</protein>
<dbReference type="PANTHER" id="PTHR43918:SF4">
    <property type="entry name" value="CARBOXYLIC ESTER HYDROLASE"/>
    <property type="match status" value="1"/>
</dbReference>
<evidence type="ECO:0000256" key="1">
    <source>
        <dbReference type="ARBA" id="ARBA00005964"/>
    </source>
</evidence>
<evidence type="ECO:0000313" key="8">
    <source>
        <dbReference type="Proteomes" id="UP000821866"/>
    </source>
</evidence>
<reference evidence="7" key="1">
    <citation type="journal article" date="2020" name="Cell">
        <title>Large-Scale Comparative Analyses of Tick Genomes Elucidate Their Genetic Diversity and Vector Capacities.</title>
        <authorList>
            <consortium name="Tick Genome and Microbiome Consortium (TIGMIC)"/>
            <person name="Jia N."/>
            <person name="Wang J."/>
            <person name="Shi W."/>
            <person name="Du L."/>
            <person name="Sun Y."/>
            <person name="Zhan W."/>
            <person name="Jiang J.F."/>
            <person name="Wang Q."/>
            <person name="Zhang B."/>
            <person name="Ji P."/>
            <person name="Bell-Sakyi L."/>
            <person name="Cui X.M."/>
            <person name="Yuan T.T."/>
            <person name="Jiang B.G."/>
            <person name="Yang W.F."/>
            <person name="Lam T.T."/>
            <person name="Chang Q.C."/>
            <person name="Ding S.J."/>
            <person name="Wang X.J."/>
            <person name="Zhu J.G."/>
            <person name="Ruan X.D."/>
            <person name="Zhao L."/>
            <person name="Wei J.T."/>
            <person name="Ye R.Z."/>
            <person name="Que T.C."/>
            <person name="Du C.H."/>
            <person name="Zhou Y.H."/>
            <person name="Cheng J.X."/>
            <person name="Dai P.F."/>
            <person name="Guo W.B."/>
            <person name="Han X.H."/>
            <person name="Huang E.J."/>
            <person name="Li L.F."/>
            <person name="Wei W."/>
            <person name="Gao Y.C."/>
            <person name="Liu J.Z."/>
            <person name="Shao H.Z."/>
            <person name="Wang X."/>
            <person name="Wang C.C."/>
            <person name="Yang T.C."/>
            <person name="Huo Q.B."/>
            <person name="Li W."/>
            <person name="Chen H.Y."/>
            <person name="Chen S.E."/>
            <person name="Zhou L.G."/>
            <person name="Ni X.B."/>
            <person name="Tian J.H."/>
            <person name="Sheng Y."/>
            <person name="Liu T."/>
            <person name="Pan Y.S."/>
            <person name="Xia L.Y."/>
            <person name="Li J."/>
            <person name="Zhao F."/>
            <person name="Cao W.C."/>
        </authorList>
    </citation>
    <scope>NUCLEOTIDE SEQUENCE</scope>
    <source>
        <strain evidence="7">Rmic-2018</strain>
    </source>
</reference>
<evidence type="ECO:0000259" key="6">
    <source>
        <dbReference type="Pfam" id="PF00135"/>
    </source>
</evidence>
<sequence>MLKFFEANNKGAPGNVGLWDQLMVMKWVKRNVKAFGGDPELVVLFGESSGSMAIYLHLMSPFGAGLFRRAFFMSGTKSTDAYVDSVGKNILTGNSVTIVLGCTNPSQNLTTHPDEVFQCL</sequence>